<dbReference type="AlphaFoldDB" id="A0A0G4I725"/>
<proteinExistence type="predicted"/>
<dbReference type="EMBL" id="CDMZ01005359">
    <property type="protein sequence ID" value="CEM52763.1"/>
    <property type="molecule type" value="Genomic_DNA"/>
</dbReference>
<gene>
    <name evidence="1" type="ORF">Cvel_11495</name>
</gene>
<accession>A0A0G4I725</accession>
<evidence type="ECO:0000313" key="1">
    <source>
        <dbReference type="EMBL" id="CEM52763.1"/>
    </source>
</evidence>
<name>A0A0G4I725_9ALVE</name>
<dbReference type="VEuPathDB" id="CryptoDB:Cvel_11495"/>
<protein>
    <submittedName>
        <fullName evidence="1">Uncharacterized protein</fullName>
    </submittedName>
</protein>
<reference evidence="1" key="1">
    <citation type="submission" date="2014-11" db="EMBL/GenBank/DDBJ databases">
        <authorList>
            <person name="Otto D Thomas"/>
            <person name="Naeem Raeece"/>
        </authorList>
    </citation>
    <scope>NUCLEOTIDE SEQUENCE</scope>
</reference>
<organism evidence="1">
    <name type="scientific">Chromera velia CCMP2878</name>
    <dbReference type="NCBI Taxonomy" id="1169474"/>
    <lineage>
        <taxon>Eukaryota</taxon>
        <taxon>Sar</taxon>
        <taxon>Alveolata</taxon>
        <taxon>Colpodellida</taxon>
        <taxon>Chromeraceae</taxon>
        <taxon>Chromera</taxon>
    </lineage>
</organism>
<sequence>MGVAIICPALWPWASVGTMTKQAATEAPSFSDATGSLIRYEWWWERTDPTQIHRDGPFLRDKRLVTLTAHPSTLGNVQTEISVSATFRSGEEEGFDLGCLLLCFQQSVCLRLHNVEGDRVQQSFDIVLDNVFLPQVGKLAHQLRKGLVVLLHP</sequence>